<dbReference type="InterPro" id="IPR000400">
    <property type="entry name" value="Glyco_hydro_46"/>
</dbReference>
<evidence type="ECO:0000313" key="1">
    <source>
        <dbReference type="EMBL" id="GLQ07262.1"/>
    </source>
</evidence>
<sequence>MLTPLQKKTAQAIVNLFETGAVSGDYGHVTVASGDAGHLSYGRSQVTLASGNLCSLIENYIQTANCAYGSAFEKYHKPLEKKDFALDFDEGFRALLRQAGTDPVMQAVQDRFFDEAFWRPALRSADYISATTALGVAIIYDSRIHGNWHALRDQVIETSGSLESMGEEAWFASYVAHRRNWLATHSNDLLQKTVYRMESFRDLIMDENWSLALPLHIRGVKLSEDLLSEVA</sequence>
<dbReference type="Pfam" id="PF01374">
    <property type="entry name" value="Glyco_hydro_46"/>
    <property type="match status" value="1"/>
</dbReference>
<name>A0ABQ5U522_9PROT</name>
<dbReference type="Gene3D" id="1.20.141.10">
    <property type="entry name" value="Chitosanase, subunit A, domain 1"/>
    <property type="match status" value="1"/>
</dbReference>
<dbReference type="Proteomes" id="UP001161409">
    <property type="component" value="Unassembled WGS sequence"/>
</dbReference>
<organism evidence="1 2">
    <name type="scientific">Sneathiella chinensis</name>
    <dbReference type="NCBI Taxonomy" id="349750"/>
    <lineage>
        <taxon>Bacteria</taxon>
        <taxon>Pseudomonadati</taxon>
        <taxon>Pseudomonadota</taxon>
        <taxon>Alphaproteobacteria</taxon>
        <taxon>Sneathiellales</taxon>
        <taxon>Sneathiellaceae</taxon>
        <taxon>Sneathiella</taxon>
    </lineage>
</organism>
<accession>A0ABQ5U522</accession>
<reference evidence="1" key="2">
    <citation type="submission" date="2023-01" db="EMBL/GenBank/DDBJ databases">
        <title>Draft genome sequence of Sneathiella chinensis strain NBRC 103408.</title>
        <authorList>
            <person name="Sun Q."/>
            <person name="Mori K."/>
        </authorList>
    </citation>
    <scope>NUCLEOTIDE SEQUENCE</scope>
    <source>
        <strain evidence="1">NBRC 103408</strain>
    </source>
</reference>
<protein>
    <recommendedName>
        <fullName evidence="3">Chitosanase</fullName>
    </recommendedName>
</protein>
<dbReference type="RefSeq" id="WP_169561317.1">
    <property type="nucleotide sequence ID" value="NZ_BSNF01000008.1"/>
</dbReference>
<reference evidence="1" key="1">
    <citation type="journal article" date="2014" name="Int. J. Syst. Evol. Microbiol.">
        <title>Complete genome of a new Firmicutes species belonging to the dominant human colonic microbiota ('Ruminococcus bicirculans') reveals two chromosomes and a selective capacity to utilize plant glucans.</title>
        <authorList>
            <consortium name="NISC Comparative Sequencing Program"/>
            <person name="Wegmann U."/>
            <person name="Louis P."/>
            <person name="Goesmann A."/>
            <person name="Henrissat B."/>
            <person name="Duncan S.H."/>
            <person name="Flint H.J."/>
        </authorList>
    </citation>
    <scope>NUCLEOTIDE SEQUENCE</scope>
    <source>
        <strain evidence="1">NBRC 103408</strain>
    </source>
</reference>
<dbReference type="InterPro" id="IPR023346">
    <property type="entry name" value="Lysozyme-like_dom_sf"/>
</dbReference>
<proteinExistence type="predicted"/>
<dbReference type="SUPFAM" id="SSF53955">
    <property type="entry name" value="Lysozyme-like"/>
    <property type="match status" value="1"/>
</dbReference>
<evidence type="ECO:0008006" key="3">
    <source>
        <dbReference type="Google" id="ProtNLM"/>
    </source>
</evidence>
<evidence type="ECO:0000313" key="2">
    <source>
        <dbReference type="Proteomes" id="UP001161409"/>
    </source>
</evidence>
<comment type="caution">
    <text evidence="1">The sequence shown here is derived from an EMBL/GenBank/DDBJ whole genome shotgun (WGS) entry which is preliminary data.</text>
</comment>
<dbReference type="EMBL" id="BSNF01000008">
    <property type="protein sequence ID" value="GLQ07262.1"/>
    <property type="molecule type" value="Genomic_DNA"/>
</dbReference>
<keyword evidence="2" id="KW-1185">Reference proteome</keyword>
<gene>
    <name evidence="1" type="ORF">GCM10007924_24830</name>
</gene>